<dbReference type="Proteomes" id="UP000769780">
    <property type="component" value="Unassembled WGS sequence"/>
</dbReference>
<dbReference type="InterPro" id="IPR004680">
    <property type="entry name" value="Cit_transptr-like_dom"/>
</dbReference>
<dbReference type="RefSeq" id="WP_221874668.1">
    <property type="nucleotide sequence ID" value="NZ_JACWFH010000024.1"/>
</dbReference>
<feature type="transmembrane region" description="Helical" evidence="6">
    <location>
        <begin position="259"/>
        <end position="276"/>
    </location>
</feature>
<evidence type="ECO:0000256" key="1">
    <source>
        <dbReference type="ARBA" id="ARBA00004141"/>
    </source>
</evidence>
<evidence type="ECO:0000256" key="2">
    <source>
        <dbReference type="ARBA" id="ARBA00022448"/>
    </source>
</evidence>
<dbReference type="PANTHER" id="PTHR30354:SF7">
    <property type="entry name" value="BLL7963 PROTEIN"/>
    <property type="match status" value="1"/>
</dbReference>
<comment type="subcellular location">
    <subcellularLocation>
        <location evidence="1">Membrane</location>
        <topology evidence="1">Multi-pass membrane protein</topology>
    </subcellularLocation>
</comment>
<keyword evidence="2" id="KW-0813">Transport</keyword>
<evidence type="ECO:0000256" key="6">
    <source>
        <dbReference type="SAM" id="Phobius"/>
    </source>
</evidence>
<keyword evidence="3 6" id="KW-0812">Transmembrane</keyword>
<keyword evidence="4 6" id="KW-1133">Transmembrane helix</keyword>
<feature type="transmembrane region" description="Helical" evidence="6">
    <location>
        <begin position="233"/>
        <end position="253"/>
    </location>
</feature>
<feature type="transmembrane region" description="Helical" evidence="6">
    <location>
        <begin position="106"/>
        <end position="136"/>
    </location>
</feature>
<reference evidence="8 9" key="1">
    <citation type="submission" date="2020-07" db="EMBL/GenBank/DDBJ databases">
        <title>Fungal Genomes of the International Space Station.</title>
        <authorList>
            <person name="Seuylemezian A."/>
            <person name="Singh N.K."/>
            <person name="Wood J."/>
            <person name="Venkateswaran K."/>
        </authorList>
    </citation>
    <scope>NUCLEOTIDE SEQUENCE [LARGE SCALE GENOMIC DNA]</scope>
    <source>
        <strain evidence="8 9">PL-B2</strain>
    </source>
</reference>
<feature type="transmembrane region" description="Helical" evidence="6">
    <location>
        <begin position="410"/>
        <end position="435"/>
    </location>
</feature>
<evidence type="ECO:0000259" key="7">
    <source>
        <dbReference type="Pfam" id="PF03600"/>
    </source>
</evidence>
<protein>
    <submittedName>
        <fullName evidence="8">GntP family permease</fullName>
    </submittedName>
</protein>
<dbReference type="Pfam" id="PF03600">
    <property type="entry name" value="CitMHS"/>
    <property type="match status" value="1"/>
</dbReference>
<feature type="transmembrane region" description="Helical" evidence="6">
    <location>
        <begin position="56"/>
        <end position="80"/>
    </location>
</feature>
<evidence type="ECO:0000256" key="3">
    <source>
        <dbReference type="ARBA" id="ARBA00022692"/>
    </source>
</evidence>
<evidence type="ECO:0000313" key="8">
    <source>
        <dbReference type="EMBL" id="MBY0098445.1"/>
    </source>
</evidence>
<keyword evidence="5 6" id="KW-0472">Membrane</keyword>
<name>A0ABS7K8J3_9BACI</name>
<feature type="transmembrane region" description="Helical" evidence="6">
    <location>
        <begin position="185"/>
        <end position="205"/>
    </location>
</feature>
<proteinExistence type="predicted"/>
<feature type="domain" description="Citrate transporter-like" evidence="7">
    <location>
        <begin position="27"/>
        <end position="271"/>
    </location>
</feature>
<dbReference type="InterPro" id="IPR003474">
    <property type="entry name" value="Glcn_transporter"/>
</dbReference>
<feature type="transmembrane region" description="Helical" evidence="6">
    <location>
        <begin position="24"/>
        <end position="44"/>
    </location>
</feature>
<feature type="transmembrane region" description="Helical" evidence="6">
    <location>
        <begin position="148"/>
        <end position="165"/>
    </location>
</feature>
<dbReference type="EMBL" id="JACWFH010000024">
    <property type="protein sequence ID" value="MBY0098445.1"/>
    <property type="molecule type" value="Genomic_DNA"/>
</dbReference>
<organism evidence="8 9">
    <name type="scientific">Mesobacillus maritimus</name>
    <dbReference type="NCBI Taxonomy" id="1643336"/>
    <lineage>
        <taxon>Bacteria</taxon>
        <taxon>Bacillati</taxon>
        <taxon>Bacillota</taxon>
        <taxon>Bacilli</taxon>
        <taxon>Bacillales</taxon>
        <taxon>Bacillaceae</taxon>
        <taxon>Mesobacillus</taxon>
    </lineage>
</organism>
<sequence>MLSMIGLIGGLVLLIYLTMKGMNLLVAGPLCALFVAVLSGLPLFPQQVGEGEADLITNYMGGFSGFVTSWYLMFLLGSIFGKVMEDSGAADSVSKWVVEKLGMKHAVLAVVAACAILTYGGVSLFVVAFSVYPMALSLFKQANLPRRFIPAALALGSVTFTMTSAGSPEIQNWIPIEFLGTTPYAGWEVSLIVAVFMAVFGYWWLKRMIKKAVEKGETFTARENNPVVESKKLPHPITGLVPLLVVLIISFVFHDSLKQSALILALLGGVIATYLLNRSYFKSFWNAVSDGTMGALVAIGNTAAVVGFGGVAKVVPAFQTAVDAMTSIPGSPLIGGAIAVSVIAGMTGSASGGQAIALPLLAPHYIDMGVNTEALHRTVAISSGALDSLPHNGYVVTTIRSICGESHQDAYGAVCALTVIIPVIGLALAIILFSLGLGI</sequence>
<dbReference type="PANTHER" id="PTHR30354">
    <property type="entry name" value="GNT FAMILY GLUCONATE TRANSPORTER"/>
    <property type="match status" value="1"/>
</dbReference>
<accession>A0ABS7K8J3</accession>
<keyword evidence="9" id="KW-1185">Reference proteome</keyword>
<evidence type="ECO:0000313" key="9">
    <source>
        <dbReference type="Proteomes" id="UP000769780"/>
    </source>
</evidence>
<evidence type="ECO:0000256" key="4">
    <source>
        <dbReference type="ARBA" id="ARBA00022989"/>
    </source>
</evidence>
<comment type="caution">
    <text evidence="8">The sequence shown here is derived from an EMBL/GenBank/DDBJ whole genome shotgun (WGS) entry which is preliminary data.</text>
</comment>
<evidence type="ECO:0000256" key="5">
    <source>
        <dbReference type="ARBA" id="ARBA00023136"/>
    </source>
</evidence>
<gene>
    <name evidence="8" type="ORF">H0185_16800</name>
</gene>